<protein>
    <recommendedName>
        <fullName evidence="1">Phosphoglycolate phosphatase</fullName>
        <ecNumber evidence="1">3.1.3.18</ecNumber>
    </recommendedName>
</protein>
<dbReference type="NCBIfam" id="TIGR01484">
    <property type="entry name" value="HAD-SF-IIB"/>
    <property type="match status" value="1"/>
</dbReference>
<dbReference type="InterPro" id="IPR036412">
    <property type="entry name" value="HAD-like_sf"/>
</dbReference>
<dbReference type="InterPro" id="IPR006379">
    <property type="entry name" value="HAD-SF_hydro_IIB"/>
</dbReference>
<reference evidence="3" key="2">
    <citation type="journal article" date="2020" name="mSystems">
        <title>Genome- and Community-Level Interaction Insights into Carbon Utilization and Element Cycling Functions of Hydrothermarchaeota in Hydrothermal Sediment.</title>
        <authorList>
            <person name="Zhou Z."/>
            <person name="Liu Y."/>
            <person name="Xu W."/>
            <person name="Pan J."/>
            <person name="Luo Z.H."/>
            <person name="Li M."/>
        </authorList>
    </citation>
    <scope>NUCLEOTIDE SEQUENCE [LARGE SCALE GENOMIC DNA]</scope>
    <source>
        <strain evidence="3">SpSt-1261</strain>
    </source>
</reference>
<dbReference type="Proteomes" id="UP000237153">
    <property type="component" value="Unassembled WGS sequence"/>
</dbReference>
<proteinExistence type="predicted"/>
<dbReference type="EMBL" id="DSFH01000039">
    <property type="protein sequence ID" value="HEW63929.1"/>
    <property type="molecule type" value="Genomic_DNA"/>
</dbReference>
<name>A0A2J6N3Q3_9CREN</name>
<dbReference type="GO" id="GO:0005829">
    <property type="term" value="C:cytosol"/>
    <property type="evidence" value="ECO:0007669"/>
    <property type="project" value="TreeGrafter"/>
</dbReference>
<reference evidence="4 5" key="1">
    <citation type="submission" date="2018-01" db="EMBL/GenBank/DDBJ databases">
        <title>Metagenomic assembled genomes from two thermal pools in the Uzon Caldera, Kamchatka, Russia.</title>
        <authorList>
            <person name="Wilkins L."/>
            <person name="Ettinger C."/>
        </authorList>
    </citation>
    <scope>NUCLEOTIDE SEQUENCE [LARGE SCALE GENOMIC DNA]</scope>
    <source>
        <strain evidence="4">ZAV-06</strain>
    </source>
</reference>
<evidence type="ECO:0000256" key="1">
    <source>
        <dbReference type="NCBIfam" id="TIGR01487"/>
    </source>
</evidence>
<dbReference type="AlphaFoldDB" id="A0A2J6N3Q3"/>
<dbReference type="PANTHER" id="PTHR10000:SF8">
    <property type="entry name" value="HAD SUPERFAMILY HYDROLASE-LIKE, TYPE 3"/>
    <property type="match status" value="1"/>
</dbReference>
<gene>
    <name evidence="4" type="ORF">C0188_01270</name>
    <name evidence="3" type="ORF">ENO39_02575</name>
</gene>
<dbReference type="EMBL" id="PNIM01000004">
    <property type="protein sequence ID" value="PMB75949.1"/>
    <property type="molecule type" value="Genomic_DNA"/>
</dbReference>
<dbReference type="GO" id="GO:0008967">
    <property type="term" value="F:phosphoglycolate phosphatase activity"/>
    <property type="evidence" value="ECO:0007669"/>
    <property type="project" value="UniProtKB-UniRule"/>
</dbReference>
<dbReference type="Proteomes" id="UP000886076">
    <property type="component" value="Unassembled WGS sequence"/>
</dbReference>
<accession>A0A2J6N3Q3</accession>
<dbReference type="Pfam" id="PF08282">
    <property type="entry name" value="Hydrolase_3"/>
    <property type="match status" value="2"/>
</dbReference>
<comment type="caution">
    <text evidence="4">The sequence shown here is derived from an EMBL/GenBank/DDBJ whole genome shotgun (WGS) entry which is preliminary data.</text>
</comment>
<evidence type="ECO:0000313" key="5">
    <source>
        <dbReference type="Proteomes" id="UP000237153"/>
    </source>
</evidence>
<dbReference type="Gene3D" id="3.90.1070.10">
    <property type="match status" value="1"/>
</dbReference>
<evidence type="ECO:0000313" key="4">
    <source>
        <dbReference type="EMBL" id="PMB75949.1"/>
    </source>
</evidence>
<sequence length="270" mass="30371">MIYVDNLKRGVELINKLANIDAIATDVDGTITANRDGYFIPSEVIECIREIRKYNIMLIFVSANAFPVLYGLARYIGAKAIVSENGCIIASLNEHGREMNIYEICGRGYRELVSKIVSEMGDFLKESWQNDYRKYDFALIQKDNRVSHIELMQKIKKIVIKNGYDSKVNVNYSGYAFHITPKEGGKSVGLKKISEILGIELKNTLGIGDSYMDLEFIQLTGVKVAVRNADEDLKRNVDIITDEESGYGFAQICETIIDAKKIKASISLED</sequence>
<organism evidence="4 5">
    <name type="scientific">Fervidicoccus fontis</name>
    <dbReference type="NCBI Taxonomy" id="683846"/>
    <lineage>
        <taxon>Archaea</taxon>
        <taxon>Thermoproteota</taxon>
        <taxon>Thermoprotei</taxon>
        <taxon>Fervidicoccales</taxon>
        <taxon>Fervidicoccaceae</taxon>
        <taxon>Fervidicoccus</taxon>
    </lineage>
</organism>
<evidence type="ECO:0000313" key="3">
    <source>
        <dbReference type="EMBL" id="HEW63929.1"/>
    </source>
</evidence>
<keyword evidence="2" id="KW-0472">Membrane</keyword>
<keyword evidence="2" id="KW-0812">Transmembrane</keyword>
<dbReference type="PANTHER" id="PTHR10000">
    <property type="entry name" value="PHOSPHOSERINE PHOSPHATASE"/>
    <property type="match status" value="1"/>
</dbReference>
<dbReference type="InterPro" id="IPR023214">
    <property type="entry name" value="HAD_sf"/>
</dbReference>
<feature type="transmembrane region" description="Helical" evidence="2">
    <location>
        <begin position="54"/>
        <end position="73"/>
    </location>
</feature>
<dbReference type="NCBIfam" id="TIGR01487">
    <property type="entry name" value="Pglycolate_arch"/>
    <property type="match status" value="1"/>
</dbReference>
<dbReference type="Gene3D" id="3.40.50.1000">
    <property type="entry name" value="HAD superfamily/HAD-like"/>
    <property type="match status" value="1"/>
</dbReference>
<keyword evidence="3" id="KW-0378">Hydrolase</keyword>
<evidence type="ECO:0000256" key="2">
    <source>
        <dbReference type="SAM" id="Phobius"/>
    </source>
</evidence>
<dbReference type="EC" id="3.1.3.18" evidence="1"/>
<dbReference type="GO" id="GO:0000287">
    <property type="term" value="F:magnesium ion binding"/>
    <property type="evidence" value="ECO:0007669"/>
    <property type="project" value="TreeGrafter"/>
</dbReference>
<dbReference type="SUPFAM" id="SSF56784">
    <property type="entry name" value="HAD-like"/>
    <property type="match status" value="1"/>
</dbReference>
<keyword evidence="2" id="KW-1133">Transmembrane helix</keyword>